<keyword evidence="1" id="KW-0378">Hydrolase</keyword>
<evidence type="ECO:0000259" key="2">
    <source>
        <dbReference type="Pfam" id="PF04685"/>
    </source>
</evidence>
<dbReference type="GO" id="GO:0006680">
    <property type="term" value="P:glucosylceramide catabolic process"/>
    <property type="evidence" value="ECO:0007669"/>
    <property type="project" value="InterPro"/>
</dbReference>
<dbReference type="GO" id="GO:0008422">
    <property type="term" value="F:beta-glucosidase activity"/>
    <property type="evidence" value="ECO:0007669"/>
    <property type="project" value="TreeGrafter"/>
</dbReference>
<feature type="domain" description="Glycosyl-hydrolase family 116 catalytic region" evidence="2">
    <location>
        <begin position="505"/>
        <end position="865"/>
    </location>
</feature>
<comment type="similarity">
    <text evidence="1">Belongs to the non-lysosomal glucosylceramidase family.</text>
</comment>
<dbReference type="EC" id="3.2.1.45" evidence="1"/>
<dbReference type="PANTHER" id="PTHR12654">
    <property type="entry name" value="BILE ACID BETA-GLUCOSIDASE-RELATED"/>
    <property type="match status" value="1"/>
</dbReference>
<dbReference type="SUPFAM" id="SSF48208">
    <property type="entry name" value="Six-hairpin glycosidases"/>
    <property type="match status" value="1"/>
</dbReference>
<dbReference type="Pfam" id="PF12215">
    <property type="entry name" value="Glyco_hydr_116N"/>
    <property type="match status" value="1"/>
</dbReference>
<dbReference type="Pfam" id="PF04685">
    <property type="entry name" value="DUF608"/>
    <property type="match status" value="1"/>
</dbReference>
<dbReference type="AlphaFoldDB" id="A0A1D1XZ18"/>
<comment type="catalytic activity">
    <reaction evidence="1">
        <text>a beta-D-glucosyl-(1&lt;-&gt;1')-N-acylsphing-4-enine + H2O = an N-acylsphing-4-enine + D-glucose</text>
        <dbReference type="Rhea" id="RHEA:13269"/>
        <dbReference type="ChEBI" id="CHEBI:4167"/>
        <dbReference type="ChEBI" id="CHEBI:15377"/>
        <dbReference type="ChEBI" id="CHEBI:22801"/>
        <dbReference type="ChEBI" id="CHEBI:52639"/>
        <dbReference type="EC" id="3.2.1.45"/>
    </reaction>
</comment>
<dbReference type="PIRSF" id="PIRSF028944">
    <property type="entry name" value="Beta_gluc_GBA2"/>
    <property type="match status" value="1"/>
</dbReference>
<dbReference type="InterPro" id="IPR006775">
    <property type="entry name" value="GH116_catalytic"/>
</dbReference>
<evidence type="ECO:0000313" key="4">
    <source>
        <dbReference type="EMBL" id="JAT47637.1"/>
    </source>
</evidence>
<dbReference type="GO" id="GO:0016020">
    <property type="term" value="C:membrane"/>
    <property type="evidence" value="ECO:0007669"/>
    <property type="project" value="InterPro"/>
</dbReference>
<reference evidence="4" key="1">
    <citation type="submission" date="2015-07" db="EMBL/GenBank/DDBJ databases">
        <title>Transcriptome Assembly of Anthurium amnicola.</title>
        <authorList>
            <person name="Suzuki J."/>
        </authorList>
    </citation>
    <scope>NUCLEOTIDE SEQUENCE</scope>
</reference>
<dbReference type="FunFam" id="1.50.10.10:FF:000006">
    <property type="entry name" value="Non-lysosomal glucosylceramidase"/>
    <property type="match status" value="1"/>
</dbReference>
<keyword evidence="1" id="KW-0326">Glycosidase</keyword>
<feature type="domain" description="Glycosyl-hydrolase family 116 N-terminal" evidence="3">
    <location>
        <begin position="71"/>
        <end position="389"/>
    </location>
</feature>
<dbReference type="Gene3D" id="1.50.10.10">
    <property type="match status" value="1"/>
</dbReference>
<protein>
    <recommendedName>
        <fullName evidence="1">Non-lysosomal glucosylceramidase</fullName>
        <shortName evidence="1">NLGase</shortName>
        <ecNumber evidence="1">3.2.1.45</ecNumber>
    </recommendedName>
</protein>
<accession>A0A1D1XZ18</accession>
<evidence type="ECO:0000259" key="3">
    <source>
        <dbReference type="Pfam" id="PF12215"/>
    </source>
</evidence>
<dbReference type="GO" id="GO:0004348">
    <property type="term" value="F:glucosylceramidase activity"/>
    <property type="evidence" value="ECO:0007669"/>
    <property type="project" value="UniProtKB-EC"/>
</dbReference>
<dbReference type="InterPro" id="IPR014551">
    <property type="entry name" value="B_Glucosidase_GBA2-typ"/>
</dbReference>
<name>A0A1D1XZ18_9ARAE</name>
<sequence length="927" mass="104007">MDPREPAPLTWHRKIDSPKTVLSEFNLSLFEKIQLSSLGFRLCRQVIEETSNGRVVMIDPFTKRRLTSCHGVPLGGIGAGSIGRSYKGYFQRWQLFPGVSDEEPVLADQFSVFVSRPNGKKCSTVLSPRNEEMLKGGAISGIESWDWNLNGQKSTYHALFPRSWTIFDGEPDPDLKIICRQISPFIPHNYVQSSYPVAVFTFKLINLSESPAEVTLLFTWANSVGGKSEFTGNHFNSKMMGENGVQGVLLHHRTANAKSPVTFAIAAQETGDVHVSECPYFLISGSCDGFTAADMWREIKENGSFDHLKANETSVASEPGSSIGAAVAASVTLPPKEVRNVTFSLAWSCPEVVFPCGKIYRRRYTNFYGTHEDAAANLVHDAIMEHYHWESQIDDWQRSILLDERFPEWYRVTLFNELYFLNAGGTVWTDGSLPFQSLVTIKERKFSLDISSSCCKDLTGISSQNDTATDVLYRMTSVLEKINTPVASKCAFGTSLLRDGEENIGQFLYLEGMEYHMYNTYDVHFYASFALVMLFPKLELSIQRDFAAAVMMHDPEKVQCLSDGKWAPRKVIGAVPHDLGNNDPWFEVNAYSLHNTDRWKDLNPKFVLQVYRDVVATGDKSFAQAVWPSVYTAMAYMEQFDKDKDGMIENEGFPDQTYDVWSVKGVSAYTGGLWLAALQAASALAGEVGDEASEAYFWNKFRKAKVAYEKLWNGSYFNYDNSGGSSSSSIQADQLAGQWYARACGLQPLVDKEKAQSALDKIYHYNVLKVKDGKGGAVNGMKPDGTIDKSTMQSREIWSGVTYAVAATMIHEGMMETAFRTAQGIYEVAWSYEGLGYSFQTPEAWDTEGRYRSLCYMRPLAIWAMQWALSPPKLFKENIQTGMPEEVLLKQNMPFLSVANLLKLPDEVAAKSVLRILIEMTCGRWRT</sequence>
<dbReference type="InterPro" id="IPR024462">
    <property type="entry name" value="GH116_N"/>
</dbReference>
<dbReference type="InterPro" id="IPR012341">
    <property type="entry name" value="6hp_glycosidase-like_sf"/>
</dbReference>
<comment type="function">
    <text evidence="1">Non-lysosomal glucosylceramidase that catalyzes the hydrolysis of glucosylceramide (GlcCer) to free glucose and ceramide.</text>
</comment>
<dbReference type="GO" id="GO:0005975">
    <property type="term" value="P:carbohydrate metabolic process"/>
    <property type="evidence" value="ECO:0007669"/>
    <property type="project" value="InterPro"/>
</dbReference>
<gene>
    <name evidence="4" type="primary">Gba2_11</name>
    <name evidence="4" type="ORF">g.70116</name>
</gene>
<keyword evidence="1" id="KW-0472">Membrane</keyword>
<organism evidence="4">
    <name type="scientific">Anthurium amnicola</name>
    <dbReference type="NCBI Taxonomy" id="1678845"/>
    <lineage>
        <taxon>Eukaryota</taxon>
        <taxon>Viridiplantae</taxon>
        <taxon>Streptophyta</taxon>
        <taxon>Embryophyta</taxon>
        <taxon>Tracheophyta</taxon>
        <taxon>Spermatophyta</taxon>
        <taxon>Magnoliopsida</taxon>
        <taxon>Liliopsida</taxon>
        <taxon>Araceae</taxon>
        <taxon>Pothoideae</taxon>
        <taxon>Potheae</taxon>
        <taxon>Anthurium</taxon>
    </lineage>
</organism>
<dbReference type="PANTHER" id="PTHR12654:SF3">
    <property type="entry name" value="NON-LYSOSOMAL GLUCOSYLCERAMIDASE"/>
    <property type="match status" value="1"/>
</dbReference>
<evidence type="ECO:0000256" key="1">
    <source>
        <dbReference type="PIRNR" id="PIRNR028944"/>
    </source>
</evidence>
<dbReference type="InterPro" id="IPR052566">
    <property type="entry name" value="Non-lysos_glucosylceramidase"/>
</dbReference>
<proteinExistence type="inferred from homology"/>
<dbReference type="InterPro" id="IPR008928">
    <property type="entry name" value="6-hairpin_glycosidase_sf"/>
</dbReference>
<keyword evidence="1" id="KW-0443">Lipid metabolism</keyword>
<dbReference type="EMBL" id="GDJX01020299">
    <property type="protein sequence ID" value="JAT47637.1"/>
    <property type="molecule type" value="Transcribed_RNA"/>
</dbReference>